<dbReference type="Pfam" id="PF13454">
    <property type="entry name" value="NAD_binding_9"/>
    <property type="match status" value="1"/>
</dbReference>
<evidence type="ECO:0000313" key="2">
    <source>
        <dbReference type="EMBL" id="MFK2878672.1"/>
    </source>
</evidence>
<dbReference type="RefSeq" id="WP_404615449.1">
    <property type="nucleotide sequence ID" value="NZ_JADIKK010000008.1"/>
</dbReference>
<dbReference type="EMBL" id="JADIKK010000008">
    <property type="protein sequence ID" value="MFK2878672.1"/>
    <property type="molecule type" value="Genomic_DNA"/>
</dbReference>
<sequence length="458" mass="50092">MHRRVAIIGGGAASAALLGELLARRPPQPLHLDWYTGGGTPARGVAYSTGSERHLLNVRAASMGMFAGKPQGFLDFVQRDDPSVAGTDFLPRRRYGDYLEAEVAQALAFGRLHGHDVQIVPFAADAVVPETGGVSVLRGEDVHRVDAAVLALGALPPQPLAGVSDGALAGGRYVVDPWPLLANPPADVPEHVVVIGLGLTAADVLLELAARWPETRFTAISRHGMLPEPHLHTTSLPAEDSALLVEAMQDEPDVRRWLRLLREAIAQEEDWRSVIDSLRPYTPGLWAALPLDQRARFQRHARWAWERARHRMPPSVHEGLAELERSGRLHRQRGQLYRVDADDDGNGLRLELHPHDRDASKMQTLHAGLVVQSVGMDFDVAGTPHPLMRQLVVNRHVLPDPLGLGCRATPQGRLLHDGGEWSRLFAIGSLLRGTLWESTAMPEIRQQARAVADQLLAG</sequence>
<organism evidence="2 3">
    <name type="scientific">Rhodanobacter hydrolyticus</name>
    <dbReference type="NCBI Taxonomy" id="2250595"/>
    <lineage>
        <taxon>Bacteria</taxon>
        <taxon>Pseudomonadati</taxon>
        <taxon>Pseudomonadota</taxon>
        <taxon>Gammaproteobacteria</taxon>
        <taxon>Lysobacterales</taxon>
        <taxon>Rhodanobacteraceae</taxon>
        <taxon>Rhodanobacter</taxon>
    </lineage>
</organism>
<dbReference type="InterPro" id="IPR036188">
    <property type="entry name" value="FAD/NAD-bd_sf"/>
</dbReference>
<proteinExistence type="predicted"/>
<reference evidence="2 3" key="1">
    <citation type="submission" date="2020-10" db="EMBL/GenBank/DDBJ databases">
        <title>Phylogeny of dyella-like bacteria.</title>
        <authorList>
            <person name="Fu J."/>
        </authorList>
    </citation>
    <scope>NUCLEOTIDE SEQUENCE [LARGE SCALE GENOMIC DNA]</scope>
    <source>
        <strain evidence="2 3">KACC 19113</strain>
    </source>
</reference>
<dbReference type="Proteomes" id="UP001620339">
    <property type="component" value="Unassembled WGS sequence"/>
</dbReference>
<dbReference type="InterPro" id="IPR052189">
    <property type="entry name" value="L-asp_N-monooxygenase_NS-form"/>
</dbReference>
<accession>A0ABW8J9E7</accession>
<comment type="caution">
    <text evidence="2">The sequence shown here is derived from an EMBL/GenBank/DDBJ whole genome shotgun (WGS) entry which is preliminary data.</text>
</comment>
<dbReference type="PANTHER" id="PTHR40254">
    <property type="entry name" value="BLR0577 PROTEIN"/>
    <property type="match status" value="1"/>
</dbReference>
<gene>
    <name evidence="2" type="ORF">ISP25_16485</name>
</gene>
<dbReference type="Gene3D" id="3.50.50.60">
    <property type="entry name" value="FAD/NAD(P)-binding domain"/>
    <property type="match status" value="1"/>
</dbReference>
<feature type="domain" description="FAD-dependent urate hydroxylase HpyO/Asp monooxygenase CreE-like FAD/NAD(P)-binding" evidence="1">
    <location>
        <begin position="6"/>
        <end position="154"/>
    </location>
</feature>
<dbReference type="InterPro" id="IPR038732">
    <property type="entry name" value="HpyO/CreE_NAD-binding"/>
</dbReference>
<keyword evidence="3" id="KW-1185">Reference proteome</keyword>
<protein>
    <submittedName>
        <fullName evidence="2">FAD/NAD(P)-binding protein</fullName>
    </submittedName>
</protein>
<dbReference type="PANTHER" id="PTHR40254:SF1">
    <property type="entry name" value="BLR0577 PROTEIN"/>
    <property type="match status" value="1"/>
</dbReference>
<evidence type="ECO:0000313" key="3">
    <source>
        <dbReference type="Proteomes" id="UP001620339"/>
    </source>
</evidence>
<evidence type="ECO:0000259" key="1">
    <source>
        <dbReference type="Pfam" id="PF13454"/>
    </source>
</evidence>
<name>A0ABW8J9E7_9GAMM</name>
<dbReference type="SUPFAM" id="SSF51905">
    <property type="entry name" value="FAD/NAD(P)-binding domain"/>
    <property type="match status" value="1"/>
</dbReference>